<keyword evidence="1" id="KW-0472">Membrane</keyword>
<feature type="transmembrane region" description="Helical" evidence="1">
    <location>
        <begin position="12"/>
        <end position="40"/>
    </location>
</feature>
<protein>
    <submittedName>
        <fullName evidence="2">Uncharacterized protein</fullName>
    </submittedName>
</protein>
<accession>A0A2P2KYP8</accession>
<sequence length="57" mass="6596">MQHMFKMVQSHCHYFTIHFCTIILGRNAGWLAFCLIYVAINSHMKATGTLYCILKTS</sequence>
<dbReference type="EMBL" id="GGEC01030366">
    <property type="protein sequence ID" value="MBX10850.1"/>
    <property type="molecule type" value="Transcribed_RNA"/>
</dbReference>
<reference evidence="2" key="1">
    <citation type="submission" date="2018-02" db="EMBL/GenBank/DDBJ databases">
        <title>Rhizophora mucronata_Transcriptome.</title>
        <authorList>
            <person name="Meera S.P."/>
            <person name="Sreeshan A."/>
            <person name="Augustine A."/>
        </authorList>
    </citation>
    <scope>NUCLEOTIDE SEQUENCE</scope>
    <source>
        <tissue evidence="2">Leaf</tissue>
    </source>
</reference>
<evidence type="ECO:0000256" key="1">
    <source>
        <dbReference type="SAM" id="Phobius"/>
    </source>
</evidence>
<evidence type="ECO:0000313" key="2">
    <source>
        <dbReference type="EMBL" id="MBX10850.1"/>
    </source>
</evidence>
<dbReference type="AlphaFoldDB" id="A0A2P2KYP8"/>
<organism evidence="2">
    <name type="scientific">Rhizophora mucronata</name>
    <name type="common">Asiatic mangrove</name>
    <dbReference type="NCBI Taxonomy" id="61149"/>
    <lineage>
        <taxon>Eukaryota</taxon>
        <taxon>Viridiplantae</taxon>
        <taxon>Streptophyta</taxon>
        <taxon>Embryophyta</taxon>
        <taxon>Tracheophyta</taxon>
        <taxon>Spermatophyta</taxon>
        <taxon>Magnoliopsida</taxon>
        <taxon>eudicotyledons</taxon>
        <taxon>Gunneridae</taxon>
        <taxon>Pentapetalae</taxon>
        <taxon>rosids</taxon>
        <taxon>fabids</taxon>
        <taxon>Malpighiales</taxon>
        <taxon>Rhizophoraceae</taxon>
        <taxon>Rhizophora</taxon>
    </lineage>
</organism>
<keyword evidence="1" id="KW-0812">Transmembrane</keyword>
<name>A0A2P2KYP8_RHIMU</name>
<keyword evidence="1" id="KW-1133">Transmembrane helix</keyword>
<proteinExistence type="predicted"/>